<keyword evidence="2 5" id="KW-0812">Transmembrane</keyword>
<feature type="transmembrane region" description="Helical" evidence="5">
    <location>
        <begin position="34"/>
        <end position="56"/>
    </location>
</feature>
<organism evidence="6 7">
    <name type="scientific">Mucilaginibacter dorajii</name>
    <dbReference type="NCBI Taxonomy" id="692994"/>
    <lineage>
        <taxon>Bacteria</taxon>
        <taxon>Pseudomonadati</taxon>
        <taxon>Bacteroidota</taxon>
        <taxon>Sphingobacteriia</taxon>
        <taxon>Sphingobacteriales</taxon>
        <taxon>Sphingobacteriaceae</taxon>
        <taxon>Mucilaginibacter</taxon>
    </lineage>
</organism>
<keyword evidence="4 5" id="KW-0472">Membrane</keyword>
<dbReference type="EMBL" id="BAAAZC010000054">
    <property type="protein sequence ID" value="GAA3994861.1"/>
    <property type="molecule type" value="Genomic_DNA"/>
</dbReference>
<evidence type="ECO:0000313" key="7">
    <source>
        <dbReference type="Proteomes" id="UP001500742"/>
    </source>
</evidence>
<protein>
    <recommendedName>
        <fullName evidence="8">Polysaccharide biosynthesis protein C-terminal domain-containing protein</fullName>
    </recommendedName>
</protein>
<dbReference type="PANTHER" id="PTHR43424">
    <property type="entry name" value="LOCUS PUTATIVE PROTEIN 1-RELATED"/>
    <property type="match status" value="1"/>
</dbReference>
<dbReference type="Proteomes" id="UP001500742">
    <property type="component" value="Unassembled WGS sequence"/>
</dbReference>
<feature type="transmembrane region" description="Helical" evidence="5">
    <location>
        <begin position="177"/>
        <end position="199"/>
    </location>
</feature>
<comment type="subcellular location">
    <subcellularLocation>
        <location evidence="1">Membrane</location>
        <topology evidence="1">Multi-pass membrane protein</topology>
    </subcellularLocation>
</comment>
<keyword evidence="3 5" id="KW-1133">Transmembrane helix</keyword>
<name>A0ABP7RCK8_9SPHI</name>
<accession>A0ABP7RCK8</accession>
<evidence type="ECO:0000313" key="6">
    <source>
        <dbReference type="EMBL" id="GAA3994861.1"/>
    </source>
</evidence>
<proteinExistence type="predicted"/>
<evidence type="ECO:0000256" key="5">
    <source>
        <dbReference type="SAM" id="Phobius"/>
    </source>
</evidence>
<feature type="transmembrane region" description="Helical" evidence="5">
    <location>
        <begin position="112"/>
        <end position="137"/>
    </location>
</feature>
<feature type="transmembrane region" description="Helical" evidence="5">
    <location>
        <begin position="143"/>
        <end position="165"/>
    </location>
</feature>
<feature type="transmembrane region" description="Helical" evidence="5">
    <location>
        <begin position="205"/>
        <end position="223"/>
    </location>
</feature>
<dbReference type="Pfam" id="PF01943">
    <property type="entry name" value="Polysacc_synt"/>
    <property type="match status" value="1"/>
</dbReference>
<comment type="caution">
    <text evidence="6">The sequence shown here is derived from an EMBL/GenBank/DDBJ whole genome shotgun (WGS) entry which is preliminary data.</text>
</comment>
<dbReference type="InterPro" id="IPR052556">
    <property type="entry name" value="PolySynth_Transporter"/>
</dbReference>
<evidence type="ECO:0000256" key="2">
    <source>
        <dbReference type="ARBA" id="ARBA00022692"/>
    </source>
</evidence>
<reference evidence="7" key="1">
    <citation type="journal article" date="2019" name="Int. J. Syst. Evol. Microbiol.">
        <title>The Global Catalogue of Microorganisms (GCM) 10K type strain sequencing project: providing services to taxonomists for standard genome sequencing and annotation.</title>
        <authorList>
            <consortium name="The Broad Institute Genomics Platform"/>
            <consortium name="The Broad Institute Genome Sequencing Center for Infectious Disease"/>
            <person name="Wu L."/>
            <person name="Ma J."/>
        </authorList>
    </citation>
    <scope>NUCLEOTIDE SEQUENCE [LARGE SCALE GENOMIC DNA]</scope>
    <source>
        <strain evidence="7">JCM 16601</strain>
    </source>
</reference>
<dbReference type="InterPro" id="IPR002797">
    <property type="entry name" value="Polysacc_synth"/>
</dbReference>
<evidence type="ECO:0008006" key="8">
    <source>
        <dbReference type="Google" id="ProtNLM"/>
    </source>
</evidence>
<gene>
    <name evidence="6" type="ORF">GCM10022210_56490</name>
</gene>
<evidence type="ECO:0000256" key="3">
    <source>
        <dbReference type="ARBA" id="ARBA00022989"/>
    </source>
</evidence>
<evidence type="ECO:0000256" key="4">
    <source>
        <dbReference type="ARBA" id="ARBA00023136"/>
    </source>
</evidence>
<dbReference type="PANTHER" id="PTHR43424:SF1">
    <property type="entry name" value="LOCUS PUTATIVE PROTEIN 1-RELATED"/>
    <property type="match status" value="1"/>
</dbReference>
<sequence length="258" mass="29239">MSIAAFAWAYKLYKVKMLKVSLSRIFLLLWEEKMIFISLVVISLYTTTNVVILGLFKDNEQVGYYTAAQKLIDVAGAVISFPLAQTLFPFIGGAFNEDFNKGIETTKKIFPIIILLAAAFSIFLFFIGPIVLLWFYGQHFAQSISIIKILAFVPLIVSINNFFCIQVMLNLKMDKEFFFVTVGGAIVGLILNLCMVRYTGSVGTAWNWLVVETVITLCAYIILRFKNIDLIDFNHFKPNNILIHLQSVVSNFNDKVNK</sequence>
<evidence type="ECO:0000256" key="1">
    <source>
        <dbReference type="ARBA" id="ARBA00004141"/>
    </source>
</evidence>
<keyword evidence="7" id="KW-1185">Reference proteome</keyword>
<feature type="transmembrane region" description="Helical" evidence="5">
    <location>
        <begin position="71"/>
        <end position="91"/>
    </location>
</feature>